<comment type="cofactor">
    <cofactor evidence="1 6">
        <name>FAD</name>
        <dbReference type="ChEBI" id="CHEBI:57692"/>
    </cofactor>
</comment>
<gene>
    <name evidence="10" type="ORF">LTR78_008950</name>
</gene>
<evidence type="ECO:0000313" key="11">
    <source>
        <dbReference type="Proteomes" id="UP001274830"/>
    </source>
</evidence>
<dbReference type="Gene3D" id="1.20.140.10">
    <property type="entry name" value="Butyryl-CoA Dehydrogenase, subunit A, domain 3"/>
    <property type="match status" value="1"/>
</dbReference>
<evidence type="ECO:0000256" key="5">
    <source>
        <dbReference type="ARBA" id="ARBA00023002"/>
    </source>
</evidence>
<dbReference type="InterPro" id="IPR009075">
    <property type="entry name" value="AcylCo_DH/oxidase_C"/>
</dbReference>
<dbReference type="EMBL" id="JAUTXT010000046">
    <property type="protein sequence ID" value="KAK3671149.1"/>
    <property type="molecule type" value="Genomic_DNA"/>
</dbReference>
<keyword evidence="5 6" id="KW-0560">Oxidoreductase</keyword>
<keyword evidence="4 6" id="KW-0274">FAD</keyword>
<dbReference type="GO" id="GO:0003995">
    <property type="term" value="F:acyl-CoA dehydrogenase activity"/>
    <property type="evidence" value="ECO:0007669"/>
    <property type="project" value="TreeGrafter"/>
</dbReference>
<feature type="domain" description="Acyl-CoA dehydrogenase/oxidase C-terminal" evidence="7">
    <location>
        <begin position="270"/>
        <end position="424"/>
    </location>
</feature>
<reference evidence="10" key="1">
    <citation type="submission" date="2023-07" db="EMBL/GenBank/DDBJ databases">
        <title>Black Yeasts Isolated from many extreme environments.</title>
        <authorList>
            <person name="Coleine C."/>
            <person name="Stajich J.E."/>
            <person name="Selbmann L."/>
        </authorList>
    </citation>
    <scope>NUCLEOTIDE SEQUENCE</scope>
    <source>
        <strain evidence="10">CCFEE 5485</strain>
    </source>
</reference>
<dbReference type="PANTHER" id="PTHR48083:SF28">
    <property type="entry name" value="ACYL-COA DEHYDROGENASE FAMILY PROTEIN (AFU_ORTHOLOGUE AFUA_6G10880)-RELATED"/>
    <property type="match status" value="1"/>
</dbReference>
<dbReference type="PANTHER" id="PTHR48083">
    <property type="entry name" value="MEDIUM-CHAIN SPECIFIC ACYL-COA DEHYDROGENASE, MITOCHONDRIAL-RELATED"/>
    <property type="match status" value="1"/>
</dbReference>
<dbReference type="GO" id="GO:0033539">
    <property type="term" value="P:fatty acid beta-oxidation using acyl-CoA dehydrogenase"/>
    <property type="evidence" value="ECO:0007669"/>
    <property type="project" value="TreeGrafter"/>
</dbReference>
<evidence type="ECO:0000256" key="4">
    <source>
        <dbReference type="ARBA" id="ARBA00022827"/>
    </source>
</evidence>
<feature type="domain" description="Acyl-CoA oxidase/dehydrogenase middle" evidence="8">
    <location>
        <begin position="161"/>
        <end position="258"/>
    </location>
</feature>
<evidence type="ECO:0000256" key="6">
    <source>
        <dbReference type="RuleBase" id="RU362125"/>
    </source>
</evidence>
<dbReference type="Gene3D" id="2.40.110.10">
    <property type="entry name" value="Butyryl-CoA Dehydrogenase, subunit A, domain 2"/>
    <property type="match status" value="1"/>
</dbReference>
<protein>
    <recommendedName>
        <fullName evidence="12">Acyl-CoA dehydrogenase</fullName>
    </recommendedName>
</protein>
<dbReference type="InterPro" id="IPR046373">
    <property type="entry name" value="Acyl-CoA_Oxase/DH_mid-dom_sf"/>
</dbReference>
<comment type="similarity">
    <text evidence="2 6">Belongs to the acyl-CoA dehydrogenase family.</text>
</comment>
<dbReference type="InterPro" id="IPR036250">
    <property type="entry name" value="AcylCo_DH-like_C"/>
</dbReference>
<evidence type="ECO:0008006" key="12">
    <source>
        <dbReference type="Google" id="ProtNLM"/>
    </source>
</evidence>
<dbReference type="InterPro" id="IPR050741">
    <property type="entry name" value="Acyl-CoA_dehydrogenase"/>
</dbReference>
<evidence type="ECO:0000259" key="8">
    <source>
        <dbReference type="Pfam" id="PF02770"/>
    </source>
</evidence>
<accession>A0AAE0TQD8</accession>
<keyword evidence="11" id="KW-1185">Reference proteome</keyword>
<dbReference type="InterPro" id="IPR037069">
    <property type="entry name" value="AcylCoA_DH/ox_N_sf"/>
</dbReference>
<evidence type="ECO:0000256" key="1">
    <source>
        <dbReference type="ARBA" id="ARBA00001974"/>
    </source>
</evidence>
<evidence type="ECO:0000256" key="3">
    <source>
        <dbReference type="ARBA" id="ARBA00022630"/>
    </source>
</evidence>
<organism evidence="10 11">
    <name type="scientific">Recurvomyces mirabilis</name>
    <dbReference type="NCBI Taxonomy" id="574656"/>
    <lineage>
        <taxon>Eukaryota</taxon>
        <taxon>Fungi</taxon>
        <taxon>Dikarya</taxon>
        <taxon>Ascomycota</taxon>
        <taxon>Pezizomycotina</taxon>
        <taxon>Dothideomycetes</taxon>
        <taxon>Dothideomycetidae</taxon>
        <taxon>Mycosphaerellales</taxon>
        <taxon>Teratosphaeriaceae</taxon>
        <taxon>Recurvomyces</taxon>
    </lineage>
</organism>
<dbReference type="Gene3D" id="1.10.540.10">
    <property type="entry name" value="Acyl-CoA dehydrogenase/oxidase, N-terminal domain"/>
    <property type="match status" value="1"/>
</dbReference>
<dbReference type="Proteomes" id="UP001274830">
    <property type="component" value="Unassembled WGS sequence"/>
</dbReference>
<name>A0AAE0TQD8_9PEZI</name>
<dbReference type="GO" id="GO:0005737">
    <property type="term" value="C:cytoplasm"/>
    <property type="evidence" value="ECO:0007669"/>
    <property type="project" value="TreeGrafter"/>
</dbReference>
<dbReference type="SUPFAM" id="SSF47203">
    <property type="entry name" value="Acyl-CoA dehydrogenase C-terminal domain-like"/>
    <property type="match status" value="1"/>
</dbReference>
<proteinExistence type="inferred from homology"/>
<sequence>MFQAKKDAPKPFGNLAPWAEPAWSHGIPSPYYNTTHRKLRDELRAYIDKNILPYSLDWEAAGEAPRDEALKWAASGFCFADVPSQYRPATTSPGPAGIRVEELDVFHTLIMTDETSRVEGGVFTSLGGASVIGIPPLIHHGTETQKQTWLPGLFTWETSFCLGITEPSGGSDVANIQTTAVQTEDGKSYVVNGYKKWITGAPWATHMTTAVRTGPANSGAAGVSVLVIPMNSPGLTWRRIPNSGQNAGGASLVELDDVQVPCTNLIGRENAGFRTIMLNFNRERYIMAVGCNRKARTCLSTAYGYACARETFGKKLIENQIISSKFATLARYIESHWAWLESIAYAIQHSTTGWQDPDIAGRIALAKVQGGRIQEMANREAQQVLGGAGYQRGGPGAGVEQMSRDLRMMVVGGGSEEIIADLAVRQEGRLARGRGWKI</sequence>
<evidence type="ECO:0000256" key="2">
    <source>
        <dbReference type="ARBA" id="ARBA00009347"/>
    </source>
</evidence>
<comment type="caution">
    <text evidence="10">The sequence shown here is derived from an EMBL/GenBank/DDBJ whole genome shotgun (WGS) entry which is preliminary data.</text>
</comment>
<dbReference type="AlphaFoldDB" id="A0AAE0TQD8"/>
<dbReference type="InterPro" id="IPR009100">
    <property type="entry name" value="AcylCoA_DH/oxidase_NM_dom_sf"/>
</dbReference>
<dbReference type="InterPro" id="IPR006091">
    <property type="entry name" value="Acyl-CoA_Oxase/DH_mid-dom"/>
</dbReference>
<keyword evidence="3 6" id="KW-0285">Flavoprotein</keyword>
<dbReference type="Pfam" id="PF02771">
    <property type="entry name" value="Acyl-CoA_dh_N"/>
    <property type="match status" value="1"/>
</dbReference>
<dbReference type="SUPFAM" id="SSF56645">
    <property type="entry name" value="Acyl-CoA dehydrogenase NM domain-like"/>
    <property type="match status" value="1"/>
</dbReference>
<dbReference type="Pfam" id="PF02770">
    <property type="entry name" value="Acyl-CoA_dh_M"/>
    <property type="match status" value="1"/>
</dbReference>
<evidence type="ECO:0000259" key="9">
    <source>
        <dbReference type="Pfam" id="PF02771"/>
    </source>
</evidence>
<dbReference type="Pfam" id="PF00441">
    <property type="entry name" value="Acyl-CoA_dh_1"/>
    <property type="match status" value="1"/>
</dbReference>
<dbReference type="GO" id="GO:0050660">
    <property type="term" value="F:flavin adenine dinucleotide binding"/>
    <property type="evidence" value="ECO:0007669"/>
    <property type="project" value="InterPro"/>
</dbReference>
<dbReference type="InterPro" id="IPR013786">
    <property type="entry name" value="AcylCoA_DH/ox_N"/>
</dbReference>
<feature type="domain" description="Acyl-CoA dehydrogenase/oxidase N-terminal" evidence="9">
    <location>
        <begin position="35"/>
        <end position="155"/>
    </location>
</feature>
<evidence type="ECO:0000313" key="10">
    <source>
        <dbReference type="EMBL" id="KAK3671149.1"/>
    </source>
</evidence>
<evidence type="ECO:0000259" key="7">
    <source>
        <dbReference type="Pfam" id="PF00441"/>
    </source>
</evidence>